<gene>
    <name evidence="1" type="ORF">SAMN06265374_1589</name>
</gene>
<dbReference type="EMBL" id="FXTT01000002">
    <property type="protein sequence ID" value="SMP15576.1"/>
    <property type="molecule type" value="Genomic_DNA"/>
</dbReference>
<dbReference type="RefSeq" id="WP_155194559.1">
    <property type="nucleotide sequence ID" value="NZ_BAAAEA010000003.1"/>
</dbReference>
<comment type="caution">
    <text evidence="1">The sequence shown here is derived from an EMBL/GenBank/DDBJ whole genome shotgun (WGS) entry which is preliminary data.</text>
</comment>
<proteinExistence type="predicted"/>
<reference evidence="1 2" key="1">
    <citation type="submission" date="2017-05" db="EMBL/GenBank/DDBJ databases">
        <authorList>
            <person name="Varghese N."/>
            <person name="Submissions S."/>
        </authorList>
    </citation>
    <scope>NUCLEOTIDE SEQUENCE [LARGE SCALE GENOMIC DNA]</scope>
    <source>
        <strain evidence="1 2">DSM 15949</strain>
    </source>
</reference>
<protein>
    <recommendedName>
        <fullName evidence="3">NHLP leader peptide family natural product</fullName>
    </recommendedName>
</protein>
<evidence type="ECO:0008006" key="3">
    <source>
        <dbReference type="Google" id="ProtNLM"/>
    </source>
</evidence>
<sequence>MRTDKYTQNTVELGRKLASIISDPAARDAFLADTETALQKNGGNSELTVYADTVDHVHLIIPAQVDATRVAADDAAYFEELGRLALGNCVYKEELPE</sequence>
<name>A0ABY1NQG9_9HYPH</name>
<evidence type="ECO:0000313" key="1">
    <source>
        <dbReference type="EMBL" id="SMP15576.1"/>
    </source>
</evidence>
<keyword evidence="2" id="KW-1185">Reference proteome</keyword>
<organism evidence="1 2">
    <name type="scientific">Roseibium denhamense</name>
    <dbReference type="NCBI Taxonomy" id="76305"/>
    <lineage>
        <taxon>Bacteria</taxon>
        <taxon>Pseudomonadati</taxon>
        <taxon>Pseudomonadota</taxon>
        <taxon>Alphaproteobacteria</taxon>
        <taxon>Hyphomicrobiales</taxon>
        <taxon>Stappiaceae</taxon>
        <taxon>Roseibium</taxon>
    </lineage>
</organism>
<dbReference type="Proteomes" id="UP001157914">
    <property type="component" value="Unassembled WGS sequence"/>
</dbReference>
<evidence type="ECO:0000313" key="2">
    <source>
        <dbReference type="Proteomes" id="UP001157914"/>
    </source>
</evidence>
<accession>A0ABY1NQG9</accession>